<dbReference type="PANTHER" id="PTHR11117">
    <property type="entry name" value="SUCCINYL-COA LIGASE SUBUNIT ALPHA"/>
    <property type="match status" value="1"/>
</dbReference>
<dbReference type="Gene3D" id="3.40.50.720">
    <property type="entry name" value="NAD(P)-binding Rossmann-like Domain"/>
    <property type="match status" value="1"/>
</dbReference>
<dbReference type="GO" id="GO:0004776">
    <property type="term" value="F:succinate-CoA ligase (GDP-forming) activity"/>
    <property type="evidence" value="ECO:0007669"/>
    <property type="project" value="TreeGrafter"/>
</dbReference>
<dbReference type="InterPro" id="IPR036291">
    <property type="entry name" value="NAD(P)-bd_dom_sf"/>
</dbReference>
<evidence type="ECO:0000313" key="3">
    <source>
        <dbReference type="Proteomes" id="UP000243528"/>
    </source>
</evidence>
<dbReference type="OrthoDB" id="5580580at2"/>
<sequence length="500" mass="50715">MPRHLDVRTGSYHDSVTLMQVSRSVAAEPGVVAAMVAMATELNLDLLDGMGFQRPAGAGPNDLVVAVETADDDALPGALCALDTALAGHRRPGPSGDAATAPPRTVTAAARDGDATVAFVSTPGAHAFVEAMDAVEHELPVIVFSDNVPVEQEVRLKRAAAARGVLVMGPDCGTAVVGGTGFGFANVVRPGPVGIVAASGTGAQHVMSLLDAVDVGVSHCLGVGGRDMSAEVGGASTLAALDLLADDDATEVVVVLGKPPAPAVADLVHTRAESAGKPVVVAPLGAGGPDLTAVAESVAETVGAPWRAPRSWPAPTPRSRPHGHVNGIFSGGTLCDEAMLIASAALGPVRSNTPLRADWALPEGAPPWGRPGDGHVMIDFGDDALTRGRAHPMIDNTLRIERLLAAADDPACGVVLLDVVLGHGAHPDPAGELAPAISEAREHAGAQERDLAVVVSLVGTADDPQGLTRQATTLRDAGASVHLSNAEATRTAVELVEARR</sequence>
<keyword evidence="3" id="KW-1185">Reference proteome</keyword>
<dbReference type="GO" id="GO:0006099">
    <property type="term" value="P:tricarboxylic acid cycle"/>
    <property type="evidence" value="ECO:0007669"/>
    <property type="project" value="TreeGrafter"/>
</dbReference>
<accession>A0A2P8E3H6</accession>
<dbReference type="SUPFAM" id="SSF51735">
    <property type="entry name" value="NAD(P)-binding Rossmann-fold domains"/>
    <property type="match status" value="1"/>
</dbReference>
<dbReference type="PANTHER" id="PTHR11117:SF24">
    <property type="entry name" value="PROTEIN FDRA"/>
    <property type="match status" value="1"/>
</dbReference>
<reference evidence="2 3" key="1">
    <citation type="submission" date="2018-03" db="EMBL/GenBank/DDBJ databases">
        <title>Genomic Encyclopedia of Archaeal and Bacterial Type Strains, Phase II (KMG-II): from individual species to whole genera.</title>
        <authorList>
            <person name="Goeker M."/>
        </authorList>
    </citation>
    <scope>NUCLEOTIDE SEQUENCE [LARGE SCALE GENOMIC DNA]</scope>
    <source>
        <strain evidence="2 3">DSM 45211</strain>
    </source>
</reference>
<comment type="caution">
    <text evidence="2">The sequence shown here is derived from an EMBL/GenBank/DDBJ whole genome shotgun (WGS) entry which is preliminary data.</text>
</comment>
<dbReference type="SUPFAM" id="SSF52210">
    <property type="entry name" value="Succinyl-CoA synthetase domains"/>
    <property type="match status" value="2"/>
</dbReference>
<gene>
    <name evidence="2" type="ORF">CLV30_10616</name>
</gene>
<dbReference type="InterPro" id="IPR005811">
    <property type="entry name" value="SUCC_ACL_C"/>
</dbReference>
<dbReference type="Proteomes" id="UP000243528">
    <property type="component" value="Unassembled WGS sequence"/>
</dbReference>
<dbReference type="GO" id="GO:0005829">
    <property type="term" value="C:cytosol"/>
    <property type="evidence" value="ECO:0007669"/>
    <property type="project" value="TreeGrafter"/>
</dbReference>
<evidence type="ECO:0000259" key="1">
    <source>
        <dbReference type="Pfam" id="PF00549"/>
    </source>
</evidence>
<name>A0A2P8E3H6_9ACTN</name>
<dbReference type="RefSeq" id="WP_106537052.1">
    <property type="nucleotide sequence ID" value="NZ_ML142900.1"/>
</dbReference>
<dbReference type="InterPro" id="IPR016102">
    <property type="entry name" value="Succinyl-CoA_synth-like"/>
</dbReference>
<feature type="domain" description="ATP-citrate synthase/succinyl-CoA ligase C-terminal" evidence="1">
    <location>
        <begin position="328"/>
        <end position="492"/>
    </location>
</feature>
<dbReference type="EMBL" id="PYGE01000006">
    <property type="protein sequence ID" value="PSL04014.1"/>
    <property type="molecule type" value="Genomic_DNA"/>
</dbReference>
<dbReference type="GO" id="GO:0004775">
    <property type="term" value="F:succinate-CoA ligase (ADP-forming) activity"/>
    <property type="evidence" value="ECO:0007669"/>
    <property type="project" value="TreeGrafter"/>
</dbReference>
<evidence type="ECO:0000313" key="2">
    <source>
        <dbReference type="EMBL" id="PSL04014.1"/>
    </source>
</evidence>
<proteinExistence type="predicted"/>
<dbReference type="Gene3D" id="3.40.50.261">
    <property type="entry name" value="Succinyl-CoA synthetase domains"/>
    <property type="match status" value="2"/>
</dbReference>
<dbReference type="GO" id="GO:0009361">
    <property type="term" value="C:succinate-CoA ligase complex (ADP-forming)"/>
    <property type="evidence" value="ECO:0007669"/>
    <property type="project" value="TreeGrafter"/>
</dbReference>
<protein>
    <submittedName>
        <fullName evidence="2">FdrA protein</fullName>
    </submittedName>
</protein>
<dbReference type="Pfam" id="PF00549">
    <property type="entry name" value="Ligase_CoA"/>
    <property type="match status" value="1"/>
</dbReference>
<organism evidence="2 3">
    <name type="scientific">Haloactinopolyspora alba</name>
    <dbReference type="NCBI Taxonomy" id="648780"/>
    <lineage>
        <taxon>Bacteria</taxon>
        <taxon>Bacillati</taxon>
        <taxon>Actinomycetota</taxon>
        <taxon>Actinomycetes</taxon>
        <taxon>Jiangellales</taxon>
        <taxon>Jiangellaceae</taxon>
        <taxon>Haloactinopolyspora</taxon>
    </lineage>
</organism>
<dbReference type="AlphaFoldDB" id="A0A2P8E3H6"/>